<protein>
    <recommendedName>
        <fullName evidence="3">Excisionase</fullName>
    </recommendedName>
</protein>
<evidence type="ECO:0000313" key="2">
    <source>
        <dbReference type="Proteomes" id="UP000321419"/>
    </source>
</evidence>
<evidence type="ECO:0008006" key="3">
    <source>
        <dbReference type="Google" id="ProtNLM"/>
    </source>
</evidence>
<accession>A0A510XT47</accession>
<comment type="caution">
    <text evidence="1">The sequence shown here is derived from an EMBL/GenBank/DDBJ whole genome shotgun (WGS) entry which is preliminary data.</text>
</comment>
<gene>
    <name evidence="1" type="ORF">PES01_10470</name>
</gene>
<dbReference type="EMBL" id="BJUM01000008">
    <property type="protein sequence ID" value="GEK54202.1"/>
    <property type="molecule type" value="Genomic_DNA"/>
</dbReference>
<evidence type="ECO:0000313" key="1">
    <source>
        <dbReference type="EMBL" id="GEK54202.1"/>
    </source>
</evidence>
<dbReference type="AlphaFoldDB" id="A0A510XT47"/>
<reference evidence="1 2" key="1">
    <citation type="submission" date="2019-07" db="EMBL/GenBank/DDBJ databases">
        <title>Whole genome shotgun sequence of Pseudoalteromonas espejiana NBRC 102222.</title>
        <authorList>
            <person name="Hosoyama A."/>
            <person name="Uohara A."/>
            <person name="Ohji S."/>
            <person name="Ichikawa N."/>
        </authorList>
    </citation>
    <scope>NUCLEOTIDE SEQUENCE [LARGE SCALE GENOMIC DNA]</scope>
    <source>
        <strain evidence="1 2">NBRC 102222</strain>
    </source>
</reference>
<proteinExistence type="predicted"/>
<name>A0A510XT47_9GAMM</name>
<dbReference type="Proteomes" id="UP000321419">
    <property type="component" value="Unassembled WGS sequence"/>
</dbReference>
<dbReference type="RefSeq" id="WP_055253325.1">
    <property type="nucleotide sequence ID" value="NZ_BJUM01000008.1"/>
</dbReference>
<organism evidence="1 2">
    <name type="scientific">Pseudoalteromonas espejiana</name>
    <dbReference type="NCBI Taxonomy" id="28107"/>
    <lineage>
        <taxon>Bacteria</taxon>
        <taxon>Pseudomonadati</taxon>
        <taxon>Pseudomonadota</taxon>
        <taxon>Gammaproteobacteria</taxon>
        <taxon>Alteromonadales</taxon>
        <taxon>Pseudoalteromonadaceae</taxon>
        <taxon>Pseudoalteromonas</taxon>
    </lineage>
</organism>
<sequence length="60" mass="7088">MAFNVEWVTLNAMAKATGYTVAALRSKIKRGQLFEEKHWRRAQDGRLLIHVENFNDWLKQ</sequence>
<keyword evidence="2" id="KW-1185">Reference proteome</keyword>